<organism evidence="13 14">
    <name type="scientific">Ferrithrix thermotolerans DSM 19514</name>
    <dbReference type="NCBI Taxonomy" id="1121881"/>
    <lineage>
        <taxon>Bacteria</taxon>
        <taxon>Bacillati</taxon>
        <taxon>Actinomycetota</taxon>
        <taxon>Acidimicrobiia</taxon>
        <taxon>Acidimicrobiales</taxon>
        <taxon>Acidimicrobiaceae</taxon>
        <taxon>Ferrithrix</taxon>
    </lineage>
</organism>
<evidence type="ECO:0000256" key="10">
    <source>
        <dbReference type="PIRNR" id="PIRNR001563"/>
    </source>
</evidence>
<dbReference type="SUPFAM" id="SSF53244">
    <property type="entry name" value="MurD-like peptide ligases, peptide-binding domain"/>
    <property type="match status" value="1"/>
</dbReference>
<dbReference type="GO" id="GO:0046872">
    <property type="term" value="F:metal ion binding"/>
    <property type="evidence" value="ECO:0007669"/>
    <property type="project" value="UniProtKB-KW"/>
</dbReference>
<keyword evidence="14" id="KW-1185">Reference proteome</keyword>
<evidence type="ECO:0000313" key="13">
    <source>
        <dbReference type="EMBL" id="SHE76479.1"/>
    </source>
</evidence>
<dbReference type="InterPro" id="IPR036615">
    <property type="entry name" value="Mur_ligase_C_dom_sf"/>
</dbReference>
<dbReference type="PANTHER" id="PTHR11136:SF0">
    <property type="entry name" value="DIHYDROFOLATE SYNTHETASE-RELATED"/>
    <property type="match status" value="1"/>
</dbReference>
<comment type="similarity">
    <text evidence="1 10">Belongs to the folylpolyglutamate synthase family.</text>
</comment>
<keyword evidence="6 10" id="KW-0067">ATP-binding</keyword>
<dbReference type="PANTHER" id="PTHR11136">
    <property type="entry name" value="FOLYLPOLYGLUTAMATE SYNTHASE-RELATED"/>
    <property type="match status" value="1"/>
</dbReference>
<dbReference type="STRING" id="1121881.SAMN02745225_01553"/>
<dbReference type="EMBL" id="FQUL01000022">
    <property type="protein sequence ID" value="SHE76479.1"/>
    <property type="molecule type" value="Genomic_DNA"/>
</dbReference>
<dbReference type="AlphaFoldDB" id="A0A1M4W5J5"/>
<proteinExistence type="inferred from homology"/>
<dbReference type="GO" id="GO:0005524">
    <property type="term" value="F:ATP binding"/>
    <property type="evidence" value="ECO:0007669"/>
    <property type="project" value="UniProtKB-KW"/>
</dbReference>
<evidence type="ECO:0000256" key="1">
    <source>
        <dbReference type="ARBA" id="ARBA00008276"/>
    </source>
</evidence>
<feature type="domain" description="Mur ligase C-terminal" evidence="11">
    <location>
        <begin position="284"/>
        <end position="407"/>
    </location>
</feature>
<dbReference type="InterPro" id="IPR018109">
    <property type="entry name" value="Folylpolyglutamate_synth_CS"/>
</dbReference>
<dbReference type="InterPro" id="IPR001645">
    <property type="entry name" value="Folylpolyglutamate_synth"/>
</dbReference>
<evidence type="ECO:0000256" key="4">
    <source>
        <dbReference type="ARBA" id="ARBA00022723"/>
    </source>
</evidence>
<keyword evidence="4" id="KW-0479">Metal-binding</keyword>
<dbReference type="GO" id="GO:0005737">
    <property type="term" value="C:cytoplasm"/>
    <property type="evidence" value="ECO:0007669"/>
    <property type="project" value="TreeGrafter"/>
</dbReference>
<accession>A0A1M4W5J5</accession>
<evidence type="ECO:0000259" key="12">
    <source>
        <dbReference type="Pfam" id="PF08245"/>
    </source>
</evidence>
<gene>
    <name evidence="13" type="ORF">SAMN02745225_01553</name>
</gene>
<keyword evidence="3 10" id="KW-0436">Ligase</keyword>
<dbReference type="Pfam" id="PF02875">
    <property type="entry name" value="Mur_ligase_C"/>
    <property type="match status" value="1"/>
</dbReference>
<dbReference type="Proteomes" id="UP000184295">
    <property type="component" value="Unassembled WGS sequence"/>
</dbReference>
<dbReference type="PIRSF" id="PIRSF001563">
    <property type="entry name" value="Folylpolyglu_synth"/>
    <property type="match status" value="1"/>
</dbReference>
<keyword evidence="5 10" id="KW-0547">Nucleotide-binding</keyword>
<dbReference type="InterPro" id="IPR004101">
    <property type="entry name" value="Mur_ligase_C"/>
</dbReference>
<evidence type="ECO:0000313" key="14">
    <source>
        <dbReference type="Proteomes" id="UP000184295"/>
    </source>
</evidence>
<dbReference type="InterPro" id="IPR013221">
    <property type="entry name" value="Mur_ligase_cen"/>
</dbReference>
<evidence type="ECO:0000256" key="3">
    <source>
        <dbReference type="ARBA" id="ARBA00022598"/>
    </source>
</evidence>
<evidence type="ECO:0000259" key="11">
    <source>
        <dbReference type="Pfam" id="PF02875"/>
    </source>
</evidence>
<dbReference type="SUPFAM" id="SSF53623">
    <property type="entry name" value="MurD-like peptide ligases, catalytic domain"/>
    <property type="match status" value="1"/>
</dbReference>
<reference evidence="14" key="1">
    <citation type="submission" date="2016-11" db="EMBL/GenBank/DDBJ databases">
        <authorList>
            <person name="Varghese N."/>
            <person name="Submissions S."/>
        </authorList>
    </citation>
    <scope>NUCLEOTIDE SEQUENCE [LARGE SCALE GENOMIC DNA]</scope>
    <source>
        <strain evidence="14">DSM 19514</strain>
    </source>
</reference>
<dbReference type="GO" id="GO:0008841">
    <property type="term" value="F:dihydrofolate synthase activity"/>
    <property type="evidence" value="ECO:0007669"/>
    <property type="project" value="TreeGrafter"/>
</dbReference>
<dbReference type="EC" id="6.3.2.17" evidence="2"/>
<evidence type="ECO:0000256" key="8">
    <source>
        <dbReference type="ARBA" id="ARBA00030592"/>
    </source>
</evidence>
<feature type="domain" description="Mur ligase central" evidence="12">
    <location>
        <begin position="39"/>
        <end position="260"/>
    </location>
</feature>
<sequence>MQSLPNFESERTGVPSLESLKGLLHTVGDPQYSFRTIHITGTNGKSTVASVATHILAVGGVSVGTFSSPDLGELTDRIMLNGYPVAMDTLDEELTSLAQIVDAFRITGLTQFEALTAAAYSLFAMQGVEVGVVEVGMGGTWDATNVVEAEVSVITSVGEDHLAQIGPTLQDVALAKSGIVKPGSTLILGNIREDLVEVIERRPHVRTLRLNEQILIANKRQGVGGWMFDLSTPRGDYAQLFASLRGSHQVENVALAIAAVEELKEGSIAHQIVERSVATLALPGRFEVVAMDAKKLVVLDVAHNPDAAAHLGASLTQELPLFKGWIVVFATTHDRSPAEFIRAIGASSIDLLVSIDLGDPTQVDPLGVAEIASSLGVKSELRSDLDSAIFDHLRALRDDQLLVVTGSHKLVGKVRNLLKG</sequence>
<evidence type="ECO:0000256" key="9">
    <source>
        <dbReference type="ARBA" id="ARBA00047493"/>
    </source>
</evidence>
<dbReference type="PROSITE" id="PS01012">
    <property type="entry name" value="FOLYLPOLYGLU_SYNT_2"/>
    <property type="match status" value="1"/>
</dbReference>
<dbReference type="Pfam" id="PF08245">
    <property type="entry name" value="Mur_ligase_M"/>
    <property type="match status" value="1"/>
</dbReference>
<name>A0A1M4W5J5_9ACTN</name>
<evidence type="ECO:0000256" key="7">
    <source>
        <dbReference type="ARBA" id="ARBA00022842"/>
    </source>
</evidence>
<evidence type="ECO:0000256" key="5">
    <source>
        <dbReference type="ARBA" id="ARBA00022741"/>
    </source>
</evidence>
<keyword evidence="7" id="KW-0460">Magnesium</keyword>
<evidence type="ECO:0000256" key="6">
    <source>
        <dbReference type="ARBA" id="ARBA00022840"/>
    </source>
</evidence>
<dbReference type="InterPro" id="IPR036565">
    <property type="entry name" value="Mur-like_cat_sf"/>
</dbReference>
<evidence type="ECO:0000256" key="2">
    <source>
        <dbReference type="ARBA" id="ARBA00013025"/>
    </source>
</evidence>
<dbReference type="Gene3D" id="3.90.190.20">
    <property type="entry name" value="Mur ligase, C-terminal domain"/>
    <property type="match status" value="1"/>
</dbReference>
<dbReference type="NCBIfam" id="TIGR01499">
    <property type="entry name" value="folC"/>
    <property type="match status" value="1"/>
</dbReference>
<protein>
    <recommendedName>
        <fullName evidence="2">tetrahydrofolate synthase</fullName>
        <ecNumber evidence="2">6.3.2.17</ecNumber>
    </recommendedName>
    <alternativeName>
        <fullName evidence="8">Tetrahydrofolylpolyglutamate synthase</fullName>
    </alternativeName>
</protein>
<dbReference type="GO" id="GO:0004326">
    <property type="term" value="F:tetrahydrofolylpolyglutamate synthase activity"/>
    <property type="evidence" value="ECO:0007669"/>
    <property type="project" value="UniProtKB-EC"/>
</dbReference>
<dbReference type="Gene3D" id="3.40.1190.10">
    <property type="entry name" value="Mur-like, catalytic domain"/>
    <property type="match status" value="1"/>
</dbReference>
<comment type="catalytic activity">
    <reaction evidence="9">
        <text>(6S)-5,6,7,8-tetrahydrofolyl-(gamma-L-Glu)(n) + L-glutamate + ATP = (6S)-5,6,7,8-tetrahydrofolyl-(gamma-L-Glu)(n+1) + ADP + phosphate + H(+)</text>
        <dbReference type="Rhea" id="RHEA:10580"/>
        <dbReference type="Rhea" id="RHEA-COMP:14738"/>
        <dbReference type="Rhea" id="RHEA-COMP:14740"/>
        <dbReference type="ChEBI" id="CHEBI:15378"/>
        <dbReference type="ChEBI" id="CHEBI:29985"/>
        <dbReference type="ChEBI" id="CHEBI:30616"/>
        <dbReference type="ChEBI" id="CHEBI:43474"/>
        <dbReference type="ChEBI" id="CHEBI:141005"/>
        <dbReference type="ChEBI" id="CHEBI:456216"/>
        <dbReference type="EC" id="6.3.2.17"/>
    </reaction>
</comment>